<evidence type="ECO:0000256" key="4">
    <source>
        <dbReference type="ARBA" id="ARBA00023069"/>
    </source>
</evidence>
<evidence type="ECO:0000259" key="9">
    <source>
        <dbReference type="Pfam" id="PF14783"/>
    </source>
</evidence>
<dbReference type="GO" id="GO:0036064">
    <property type="term" value="C:ciliary basal body"/>
    <property type="evidence" value="ECO:0007669"/>
    <property type="project" value="TreeGrafter"/>
</dbReference>
<dbReference type="Proteomes" id="UP000050795">
    <property type="component" value="Unassembled WGS sequence"/>
</dbReference>
<feature type="domain" description="Ciliary BBSome complex subunit 2 N-terminal" evidence="7">
    <location>
        <begin position="34"/>
        <end position="124"/>
    </location>
</feature>
<feature type="domain" description="BBS2 C-terminal helix bundle" evidence="10">
    <location>
        <begin position="741"/>
        <end position="767"/>
    </location>
</feature>
<dbReference type="GO" id="GO:0016020">
    <property type="term" value="C:membrane"/>
    <property type="evidence" value="ECO:0007669"/>
    <property type="project" value="TreeGrafter"/>
</dbReference>
<dbReference type="InterPro" id="IPR029429">
    <property type="entry name" value="BBS2_Mid"/>
</dbReference>
<evidence type="ECO:0000259" key="10">
    <source>
        <dbReference type="Pfam" id="PF23351"/>
    </source>
</evidence>
<keyword evidence="12" id="KW-1185">Reference proteome</keyword>
<dbReference type="WBParaSite" id="TREG1_34380.4">
    <property type="protein sequence ID" value="TREG1_34380.4"/>
    <property type="gene ID" value="TREG1_34380"/>
</dbReference>
<dbReference type="GO" id="GO:1905515">
    <property type="term" value="P:non-motile cilium assembly"/>
    <property type="evidence" value="ECO:0007669"/>
    <property type="project" value="InterPro"/>
</dbReference>
<dbReference type="Pfam" id="PF14782">
    <property type="entry name" value="BBS2_GAE"/>
    <property type="match status" value="1"/>
</dbReference>
<dbReference type="GO" id="GO:0031514">
    <property type="term" value="C:motile cilium"/>
    <property type="evidence" value="ECO:0007669"/>
    <property type="project" value="TreeGrafter"/>
</dbReference>
<dbReference type="PIRSF" id="PIRSF013684">
    <property type="entry name" value="BBS2"/>
    <property type="match status" value="1"/>
</dbReference>
<keyword evidence="4" id="KW-0969">Cilium</keyword>
<evidence type="ECO:0000313" key="14">
    <source>
        <dbReference type="WBParaSite" id="TREG1_34380.4"/>
    </source>
</evidence>
<feature type="domain" description="Ciliary BBSome complex subunit 2 middle region" evidence="9">
    <location>
        <begin position="193"/>
        <end position="291"/>
    </location>
</feature>
<evidence type="ECO:0000259" key="8">
    <source>
        <dbReference type="Pfam" id="PF14782"/>
    </source>
</evidence>
<dbReference type="PANTHER" id="PTHR32465:SF0">
    <property type="entry name" value="BARDET-BIEDL SYNDROME 2 PROTEIN"/>
    <property type="match status" value="1"/>
</dbReference>
<accession>A0AA85JQG8</accession>
<proteinExistence type="predicted"/>
<evidence type="ECO:0000256" key="3">
    <source>
        <dbReference type="ARBA" id="ARBA00022490"/>
    </source>
</evidence>
<reference evidence="13 14" key="2">
    <citation type="submission" date="2023-11" db="UniProtKB">
        <authorList>
            <consortium name="WormBaseParasite"/>
        </authorList>
    </citation>
    <scope>IDENTIFICATION</scope>
</reference>
<dbReference type="PANTHER" id="PTHR32465">
    <property type="entry name" value="BARDET-BIEDL SYNDROME 2 PROTEIN"/>
    <property type="match status" value="1"/>
</dbReference>
<dbReference type="InterPro" id="IPR055380">
    <property type="entry name" value="BBS2_hp_dom"/>
</dbReference>
<dbReference type="Pfam" id="PF14781">
    <property type="entry name" value="BBS2_N"/>
    <property type="match status" value="1"/>
</dbReference>
<feature type="domain" description="BBS2 hairpin" evidence="11">
    <location>
        <begin position="639"/>
        <end position="734"/>
    </location>
</feature>
<dbReference type="AlphaFoldDB" id="A0AA85JQG8"/>
<evidence type="ECO:0000313" key="13">
    <source>
        <dbReference type="WBParaSite" id="TREG1_34380.2"/>
    </source>
</evidence>
<dbReference type="InterPro" id="IPR029333">
    <property type="entry name" value="BBS2_GAE_dom"/>
</dbReference>
<dbReference type="Pfam" id="PF23353">
    <property type="entry name" value="BBS2_hp"/>
    <property type="match status" value="1"/>
</dbReference>
<dbReference type="Pfam" id="PF23351">
    <property type="entry name" value="BBS2_CtH"/>
    <property type="match status" value="1"/>
</dbReference>
<comment type="subcellular location">
    <subcellularLocation>
        <location evidence="1">Cell projection</location>
        <location evidence="1">Cilium</location>
    </subcellularLocation>
    <subcellularLocation>
        <location evidence="2">Cytoplasm</location>
        <location evidence="2">Cytoskeleton</location>
    </subcellularLocation>
</comment>
<evidence type="ECO:0000259" key="11">
    <source>
        <dbReference type="Pfam" id="PF23353"/>
    </source>
</evidence>
<dbReference type="InterPro" id="IPR055381">
    <property type="entry name" value="BBS2_CtH_dom"/>
</dbReference>
<evidence type="ECO:0000259" key="7">
    <source>
        <dbReference type="Pfam" id="PF14781"/>
    </source>
</evidence>
<reference evidence="12" key="1">
    <citation type="submission" date="2022-06" db="EMBL/GenBank/DDBJ databases">
        <authorList>
            <person name="Berger JAMES D."/>
            <person name="Berger JAMES D."/>
        </authorList>
    </citation>
    <scope>NUCLEOTIDE SEQUENCE [LARGE SCALE GENOMIC DNA]</scope>
</reference>
<dbReference type="SUPFAM" id="SSF50978">
    <property type="entry name" value="WD40 repeat-like"/>
    <property type="match status" value="1"/>
</dbReference>
<protein>
    <recommendedName>
        <fullName evidence="15">Bardet-Biedl syndrome 2 protein homolog</fullName>
    </recommendedName>
</protein>
<dbReference type="InterPro" id="IPR016616">
    <property type="entry name" value="Bardet-Biedl_syndrome_2_prot"/>
</dbReference>
<sequence>MNSDSLVFCDKIPFKILPGLVCFGRLLDNRLLTVFVAASEKVYIYNPKFYHTADGITKVLSQDFIKCSTTHSICTIDTGKFEQISDNNDLLIIGSKTGILLYDPKNNIDIFYKELKNDGVNTIVYKHFEKQQQQQQHQQGQLSYQKYKDSDVILVGGNCTLTVLNYSGLELFWTVTGEAISSLTCLSYENTEEYFNDIIIGSEDYSIRVFRGDLIIHEISETDVVTKLVSLGGEYFGYGLNNGTIGVYNRTSRIWRIKSKNKPICFTAHDVNNDGYAELICGWNNGKVDARLRSNGVVVFKIQLGACVAGMNVGDFYGFSNVLLVCTIEGDIYCHSLLQLSKEHSNSQSSEDILRQLIAKRQNLLLEIQNITENIRLGQLSNTEIRQSNLNIVHARTELQTTLEVFPNKSCVNLMVGTNNDTLLRCVILFAEGIFQGESYVLHPPENTQSATSYTFELRPPKDVSVDVFIKAYAMPINKRPDQDSYYLLASTHVLPQFCLYRFLSQNPKLDYPDELEGLRSGVFLQVHDRPERLAIWLNNNFIIEPKITIIDQSSVSVLFEELRPANPDNLNEHNTPNPKSDVVDIQNQCNLKRLLYITMTNKGEITIKTENIELASNLVQSLARHFGIKELSSTCDFPKIFGILEELIEMSNAYSSTQQQVLVDMTSKSDTIKNLIVRAEDYRLNGNWKSLKKTFQQLSNANLDILANYYSRVTDHEVSVNCLKRINQIIEYGSSLRVGKHKTNIITMCHIALKDNNVGALKKILRTGSN</sequence>
<dbReference type="InterPro" id="IPR029430">
    <property type="entry name" value="BBS2_N"/>
</dbReference>
<dbReference type="Pfam" id="PF14783">
    <property type="entry name" value="BBS2_Mid"/>
    <property type="match status" value="1"/>
</dbReference>
<evidence type="ECO:0000256" key="5">
    <source>
        <dbReference type="ARBA" id="ARBA00023212"/>
    </source>
</evidence>
<dbReference type="InterPro" id="IPR036322">
    <property type="entry name" value="WD40_repeat_dom_sf"/>
</dbReference>
<keyword evidence="6" id="KW-0966">Cell projection</keyword>
<evidence type="ECO:0000256" key="1">
    <source>
        <dbReference type="ARBA" id="ARBA00004138"/>
    </source>
</evidence>
<evidence type="ECO:0008006" key="15">
    <source>
        <dbReference type="Google" id="ProtNLM"/>
    </source>
</evidence>
<keyword evidence="3" id="KW-0963">Cytoplasm</keyword>
<evidence type="ECO:0000256" key="6">
    <source>
        <dbReference type="ARBA" id="ARBA00023273"/>
    </source>
</evidence>
<dbReference type="GO" id="GO:0034464">
    <property type="term" value="C:BBSome"/>
    <property type="evidence" value="ECO:0007669"/>
    <property type="project" value="InterPro"/>
</dbReference>
<organism evidence="12 14">
    <name type="scientific">Trichobilharzia regenti</name>
    <name type="common">Nasal bird schistosome</name>
    <dbReference type="NCBI Taxonomy" id="157069"/>
    <lineage>
        <taxon>Eukaryota</taxon>
        <taxon>Metazoa</taxon>
        <taxon>Spiralia</taxon>
        <taxon>Lophotrochozoa</taxon>
        <taxon>Platyhelminthes</taxon>
        <taxon>Trematoda</taxon>
        <taxon>Digenea</taxon>
        <taxon>Strigeidida</taxon>
        <taxon>Schistosomatoidea</taxon>
        <taxon>Schistosomatidae</taxon>
        <taxon>Trichobilharzia</taxon>
    </lineage>
</organism>
<evidence type="ECO:0000256" key="2">
    <source>
        <dbReference type="ARBA" id="ARBA00004245"/>
    </source>
</evidence>
<keyword evidence="5" id="KW-0206">Cytoskeleton</keyword>
<evidence type="ECO:0000313" key="12">
    <source>
        <dbReference type="Proteomes" id="UP000050795"/>
    </source>
</evidence>
<feature type="domain" description="BBS2 GAE" evidence="8">
    <location>
        <begin position="408"/>
        <end position="498"/>
    </location>
</feature>
<name>A0AA85JQG8_TRIRE</name>
<dbReference type="GO" id="GO:0043005">
    <property type="term" value="C:neuron projection"/>
    <property type="evidence" value="ECO:0007669"/>
    <property type="project" value="TreeGrafter"/>
</dbReference>
<dbReference type="WBParaSite" id="TREG1_34380.2">
    <property type="protein sequence ID" value="TREG1_34380.2"/>
    <property type="gene ID" value="TREG1_34380"/>
</dbReference>